<dbReference type="AlphaFoldDB" id="A0A7R9CJE4"/>
<protein>
    <submittedName>
        <fullName evidence="1">Uncharacterized protein</fullName>
    </submittedName>
</protein>
<sequence length="199" mass="23910">MVTQSPQYSSSYPCGTLQHMWNPPTSYILQQQRYLRHRMNDHCFDTNHKDPDKPLPIHAGTHNQDFQTCYTTKILRAFPKQCNSSQLRQWELAQQWITTRPQQKIFSPNTPFLERRLEHPSVKQVWPPSCCRTWRPDAEKRVKHRLDYGSMARGRSWPLRFCCCQFQKRVDYGSMKRVKYRLDYGSMARRFVDKNKHED</sequence>
<accession>A0A7R9CJE4</accession>
<reference evidence="1" key="1">
    <citation type="submission" date="2020-11" db="EMBL/GenBank/DDBJ databases">
        <authorList>
            <person name="Tran Van P."/>
        </authorList>
    </citation>
    <scope>NUCLEOTIDE SEQUENCE</scope>
</reference>
<evidence type="ECO:0000313" key="1">
    <source>
        <dbReference type="EMBL" id="CAD7397594.1"/>
    </source>
</evidence>
<organism evidence="1">
    <name type="scientific">Timema poppense</name>
    <name type="common">Walking stick</name>
    <dbReference type="NCBI Taxonomy" id="170557"/>
    <lineage>
        <taxon>Eukaryota</taxon>
        <taxon>Metazoa</taxon>
        <taxon>Ecdysozoa</taxon>
        <taxon>Arthropoda</taxon>
        <taxon>Hexapoda</taxon>
        <taxon>Insecta</taxon>
        <taxon>Pterygota</taxon>
        <taxon>Neoptera</taxon>
        <taxon>Polyneoptera</taxon>
        <taxon>Phasmatodea</taxon>
        <taxon>Timematodea</taxon>
        <taxon>Timematoidea</taxon>
        <taxon>Timematidae</taxon>
        <taxon>Timema</taxon>
    </lineage>
</organism>
<name>A0A7R9CJE4_TIMPO</name>
<dbReference type="EMBL" id="OD000426">
    <property type="protein sequence ID" value="CAD7397594.1"/>
    <property type="molecule type" value="Genomic_DNA"/>
</dbReference>
<proteinExistence type="predicted"/>
<gene>
    <name evidence="1" type="ORF">TPSB3V08_LOCUS1222</name>
</gene>